<evidence type="ECO:0000313" key="1">
    <source>
        <dbReference type="EMBL" id="KAI0046278.1"/>
    </source>
</evidence>
<evidence type="ECO:0000313" key="2">
    <source>
        <dbReference type="Proteomes" id="UP000814033"/>
    </source>
</evidence>
<keyword evidence="2" id="KW-1185">Reference proteome</keyword>
<gene>
    <name evidence="1" type="ORF">FA95DRAFT_1596330</name>
</gene>
<proteinExistence type="predicted"/>
<organism evidence="1 2">
    <name type="scientific">Auriscalpium vulgare</name>
    <dbReference type="NCBI Taxonomy" id="40419"/>
    <lineage>
        <taxon>Eukaryota</taxon>
        <taxon>Fungi</taxon>
        <taxon>Dikarya</taxon>
        <taxon>Basidiomycota</taxon>
        <taxon>Agaricomycotina</taxon>
        <taxon>Agaricomycetes</taxon>
        <taxon>Russulales</taxon>
        <taxon>Auriscalpiaceae</taxon>
        <taxon>Auriscalpium</taxon>
    </lineage>
</organism>
<reference evidence="1" key="1">
    <citation type="submission" date="2021-02" db="EMBL/GenBank/DDBJ databases">
        <authorList>
            <consortium name="DOE Joint Genome Institute"/>
            <person name="Ahrendt S."/>
            <person name="Looney B.P."/>
            <person name="Miyauchi S."/>
            <person name="Morin E."/>
            <person name="Drula E."/>
            <person name="Courty P.E."/>
            <person name="Chicoki N."/>
            <person name="Fauchery L."/>
            <person name="Kohler A."/>
            <person name="Kuo A."/>
            <person name="Labutti K."/>
            <person name="Pangilinan J."/>
            <person name="Lipzen A."/>
            <person name="Riley R."/>
            <person name="Andreopoulos W."/>
            <person name="He G."/>
            <person name="Johnson J."/>
            <person name="Barry K.W."/>
            <person name="Grigoriev I.V."/>
            <person name="Nagy L."/>
            <person name="Hibbett D."/>
            <person name="Henrissat B."/>
            <person name="Matheny P.B."/>
            <person name="Labbe J."/>
            <person name="Martin F."/>
        </authorList>
    </citation>
    <scope>NUCLEOTIDE SEQUENCE</scope>
    <source>
        <strain evidence="1">FP105234-sp</strain>
    </source>
</reference>
<feature type="non-terminal residue" evidence="1">
    <location>
        <position position="310"/>
    </location>
</feature>
<accession>A0ACB8RQA0</accession>
<sequence>MLAKPDTVEILRIKVPHVFPNGPRRPRRRRHPQSSAKMSAPTSPLSGSPPLPNAPRIASSSTDGEQSLPGLTESSGLSSQGMPNEGSAYGSSTSSRRQVTQDLEEIDANEGKEGNEAEADDAHNAHGADDAPDADDTPDAADTEEVPDADDTPDAHDSDGAQTAETNQRQDPVDERVQGELTLEQRESAVTERMAGIIRKEVRLAVQRKDWKEQAKPNATRDADSEHNVRTDDCIREHLVRWEARLVRWEEQLDIDRAEWTKRMDNLDAAREAAYKDRLDFIVLRERAVVLKEQAVLLREQAVRAQQEKM</sequence>
<reference evidence="1" key="2">
    <citation type="journal article" date="2022" name="New Phytol.">
        <title>Evolutionary transition to the ectomycorrhizal habit in the genomes of a hyperdiverse lineage of mushroom-forming fungi.</title>
        <authorList>
            <person name="Looney B."/>
            <person name="Miyauchi S."/>
            <person name="Morin E."/>
            <person name="Drula E."/>
            <person name="Courty P.E."/>
            <person name="Kohler A."/>
            <person name="Kuo A."/>
            <person name="LaButti K."/>
            <person name="Pangilinan J."/>
            <person name="Lipzen A."/>
            <person name="Riley R."/>
            <person name="Andreopoulos W."/>
            <person name="He G."/>
            <person name="Johnson J."/>
            <person name="Nolan M."/>
            <person name="Tritt A."/>
            <person name="Barry K.W."/>
            <person name="Grigoriev I.V."/>
            <person name="Nagy L.G."/>
            <person name="Hibbett D."/>
            <person name="Henrissat B."/>
            <person name="Matheny P.B."/>
            <person name="Labbe J."/>
            <person name="Martin F.M."/>
        </authorList>
    </citation>
    <scope>NUCLEOTIDE SEQUENCE</scope>
    <source>
        <strain evidence="1">FP105234-sp</strain>
    </source>
</reference>
<dbReference type="Proteomes" id="UP000814033">
    <property type="component" value="Unassembled WGS sequence"/>
</dbReference>
<comment type="caution">
    <text evidence="1">The sequence shown here is derived from an EMBL/GenBank/DDBJ whole genome shotgun (WGS) entry which is preliminary data.</text>
</comment>
<name>A0ACB8RQA0_9AGAM</name>
<dbReference type="EMBL" id="MU275929">
    <property type="protein sequence ID" value="KAI0046278.1"/>
    <property type="molecule type" value="Genomic_DNA"/>
</dbReference>
<protein>
    <submittedName>
        <fullName evidence="1">Uncharacterized protein</fullName>
    </submittedName>
</protein>